<dbReference type="AlphaFoldDB" id="A0A0E0BDA0"/>
<dbReference type="EnsemblPlants" id="OGLUM10G17380.1">
    <property type="protein sequence ID" value="OGLUM10G17380.1"/>
    <property type="gene ID" value="OGLUM10G17380"/>
</dbReference>
<evidence type="ECO:0000313" key="2">
    <source>
        <dbReference type="EnsemblPlants" id="OGLUM10G17380.1"/>
    </source>
</evidence>
<keyword evidence="3" id="KW-1185">Reference proteome</keyword>
<feature type="compositionally biased region" description="Basic residues" evidence="1">
    <location>
        <begin position="161"/>
        <end position="171"/>
    </location>
</feature>
<evidence type="ECO:0000256" key="1">
    <source>
        <dbReference type="SAM" id="MobiDB-lite"/>
    </source>
</evidence>
<dbReference type="Proteomes" id="UP000026961">
    <property type="component" value="Chromosome 10"/>
</dbReference>
<protein>
    <submittedName>
        <fullName evidence="2">Uncharacterized protein</fullName>
    </submittedName>
</protein>
<dbReference type="Gramene" id="OGLUM10G17380.1">
    <property type="protein sequence ID" value="OGLUM10G17380.1"/>
    <property type="gene ID" value="OGLUM10G17380"/>
</dbReference>
<dbReference type="Pfam" id="PF03087">
    <property type="entry name" value="BPS1"/>
    <property type="match status" value="1"/>
</dbReference>
<evidence type="ECO:0000313" key="3">
    <source>
        <dbReference type="Proteomes" id="UP000026961"/>
    </source>
</evidence>
<dbReference type="eggNOG" id="ENOG502QQ4Y">
    <property type="taxonomic scope" value="Eukaryota"/>
</dbReference>
<accession>A0A0E0BDA0</accession>
<feature type="compositionally biased region" description="Pro residues" evidence="1">
    <location>
        <begin position="144"/>
        <end position="160"/>
    </location>
</feature>
<name>A0A0E0BDA0_9ORYZ</name>
<dbReference type="InterPro" id="IPR004320">
    <property type="entry name" value="BPS1_pln"/>
</dbReference>
<feature type="region of interest" description="Disordered" evidence="1">
    <location>
        <begin position="125"/>
        <end position="174"/>
    </location>
</feature>
<reference evidence="2" key="2">
    <citation type="submission" date="2018-05" db="EMBL/GenBank/DDBJ databases">
        <title>OgluRS3 (Oryza glumaepatula Reference Sequence Version 3).</title>
        <authorList>
            <person name="Zhang J."/>
            <person name="Kudrna D."/>
            <person name="Lee S."/>
            <person name="Talag J."/>
            <person name="Welchert J."/>
            <person name="Wing R.A."/>
        </authorList>
    </citation>
    <scope>NUCLEOTIDE SEQUENCE [LARGE SCALE GENOMIC DNA]</scope>
</reference>
<dbReference type="GO" id="GO:0048364">
    <property type="term" value="P:root development"/>
    <property type="evidence" value="ECO:0007669"/>
    <property type="project" value="InterPro"/>
</dbReference>
<sequence>MAVLSLNNSARTCERNIREIGCNGTRVVGFTRPSSQATPSQKILIPDQPTIPSRPKVWWRRHGEFIHSYQQVPTIGTKSPINHQEKDGQNSARRCVVFAVVTIVADVLRVANDWLESNVFHCTSSAHAPTRAGSASRPFIKLHLPPPHPHPVTPPPPPPQQHHHRTHKKREASRSMAVGFRRTLSTLTSPKAVAPSFLLDCARPKKLSYARVRSTSLPVRLHPLVAGLHDAARSLLKWTDAPAQTGPAWVADGADRAGKVLAGLADLLHHPQAQDALRRPWTEQLLDDLLLLADLHGCFRESLNNLPRDVRTWNN</sequence>
<organism evidence="2">
    <name type="scientific">Oryza glumipatula</name>
    <dbReference type="NCBI Taxonomy" id="40148"/>
    <lineage>
        <taxon>Eukaryota</taxon>
        <taxon>Viridiplantae</taxon>
        <taxon>Streptophyta</taxon>
        <taxon>Embryophyta</taxon>
        <taxon>Tracheophyta</taxon>
        <taxon>Spermatophyta</taxon>
        <taxon>Magnoliopsida</taxon>
        <taxon>Liliopsida</taxon>
        <taxon>Poales</taxon>
        <taxon>Poaceae</taxon>
        <taxon>BOP clade</taxon>
        <taxon>Oryzoideae</taxon>
        <taxon>Oryzeae</taxon>
        <taxon>Oryzinae</taxon>
        <taxon>Oryza</taxon>
    </lineage>
</organism>
<dbReference type="PANTHER" id="PTHR33070">
    <property type="entry name" value="OS06G0725500 PROTEIN"/>
    <property type="match status" value="1"/>
</dbReference>
<reference evidence="2" key="1">
    <citation type="submission" date="2015-04" db="UniProtKB">
        <authorList>
            <consortium name="EnsemblPlants"/>
        </authorList>
    </citation>
    <scope>IDENTIFICATION</scope>
</reference>
<dbReference type="PANTHER" id="PTHR33070:SF8">
    <property type="entry name" value="EXPRESSED PROTEIN"/>
    <property type="match status" value="1"/>
</dbReference>
<dbReference type="STRING" id="40148.A0A0E0BDA0"/>
<dbReference type="GO" id="GO:0048367">
    <property type="term" value="P:shoot system development"/>
    <property type="evidence" value="ECO:0007669"/>
    <property type="project" value="InterPro"/>
</dbReference>
<proteinExistence type="predicted"/>
<dbReference type="HOGENOM" id="CLU_883905_0_0_1"/>